<dbReference type="InterPro" id="IPR045851">
    <property type="entry name" value="AMP-bd_C_sf"/>
</dbReference>
<dbReference type="PANTHER" id="PTHR45527">
    <property type="entry name" value="NONRIBOSOMAL PEPTIDE SYNTHETASE"/>
    <property type="match status" value="1"/>
</dbReference>
<feature type="domain" description="Carrier" evidence="4">
    <location>
        <begin position="1007"/>
        <end position="1082"/>
    </location>
</feature>
<dbReference type="SMART" id="SM00823">
    <property type="entry name" value="PKS_PP"/>
    <property type="match status" value="1"/>
</dbReference>
<dbReference type="PROSITE" id="PS00455">
    <property type="entry name" value="AMP_BINDING"/>
    <property type="match status" value="1"/>
</dbReference>
<dbReference type="FunFam" id="1.10.1200.10:FF:000016">
    <property type="entry name" value="Non-ribosomal peptide synthase"/>
    <property type="match status" value="1"/>
</dbReference>
<dbReference type="EMBL" id="CAADFO010000037">
    <property type="protein sequence ID" value="VFK28488.1"/>
    <property type="molecule type" value="Genomic_DNA"/>
</dbReference>
<dbReference type="GO" id="GO:0072330">
    <property type="term" value="P:monocarboxylic acid biosynthetic process"/>
    <property type="evidence" value="ECO:0007669"/>
    <property type="project" value="UniProtKB-ARBA"/>
</dbReference>
<dbReference type="Gene3D" id="3.30.559.10">
    <property type="entry name" value="Chloramphenicol acetyltransferase-like domain"/>
    <property type="match status" value="1"/>
</dbReference>
<dbReference type="PANTHER" id="PTHR45527:SF1">
    <property type="entry name" value="FATTY ACID SYNTHASE"/>
    <property type="match status" value="1"/>
</dbReference>
<dbReference type="FunFam" id="3.40.50.12780:FF:000012">
    <property type="entry name" value="Non-ribosomal peptide synthetase"/>
    <property type="match status" value="1"/>
</dbReference>
<dbReference type="FunFam" id="2.30.38.10:FF:000001">
    <property type="entry name" value="Non-ribosomal peptide synthetase PvdI"/>
    <property type="match status" value="1"/>
</dbReference>
<dbReference type="Pfam" id="PF00668">
    <property type="entry name" value="Condensation"/>
    <property type="match status" value="1"/>
</dbReference>
<dbReference type="Pfam" id="PF00501">
    <property type="entry name" value="AMP-binding"/>
    <property type="match status" value="1"/>
</dbReference>
<dbReference type="Pfam" id="PF00550">
    <property type="entry name" value="PP-binding"/>
    <property type="match status" value="1"/>
</dbReference>
<feature type="compositionally biased region" description="Basic residues" evidence="3">
    <location>
        <begin position="1108"/>
        <end position="1121"/>
    </location>
</feature>
<evidence type="ECO:0000313" key="5">
    <source>
        <dbReference type="EMBL" id="VFK28488.1"/>
    </source>
</evidence>
<dbReference type="PROSITE" id="PS50075">
    <property type="entry name" value="CARRIER"/>
    <property type="match status" value="1"/>
</dbReference>
<evidence type="ECO:0000256" key="1">
    <source>
        <dbReference type="ARBA" id="ARBA00022450"/>
    </source>
</evidence>
<dbReference type="Gene3D" id="3.30.559.30">
    <property type="entry name" value="Nonribosomal peptide synthetase, condensation domain"/>
    <property type="match status" value="1"/>
</dbReference>
<evidence type="ECO:0000313" key="6">
    <source>
        <dbReference type="EMBL" id="VFK32876.1"/>
    </source>
</evidence>
<dbReference type="Gene3D" id="1.10.1200.10">
    <property type="entry name" value="ACP-like"/>
    <property type="match status" value="1"/>
</dbReference>
<dbReference type="GO" id="GO:0031177">
    <property type="term" value="F:phosphopantetheine binding"/>
    <property type="evidence" value="ECO:0007669"/>
    <property type="project" value="InterPro"/>
</dbReference>
<evidence type="ECO:0000313" key="7">
    <source>
        <dbReference type="EMBL" id="VFK75925.1"/>
    </source>
</evidence>
<name>A0A451BCF5_9GAMM</name>
<dbReference type="GO" id="GO:0043041">
    <property type="term" value="P:amino acid activation for nonribosomal peptide biosynthetic process"/>
    <property type="evidence" value="ECO:0007669"/>
    <property type="project" value="TreeGrafter"/>
</dbReference>
<reference evidence="7" key="1">
    <citation type="submission" date="2019-02" db="EMBL/GenBank/DDBJ databases">
        <authorList>
            <person name="Gruber-Vodicka R. H."/>
            <person name="Seah K. B. B."/>
        </authorList>
    </citation>
    <scope>NUCLEOTIDE SEQUENCE</scope>
    <source>
        <strain evidence="5">BECK_BZ197</strain>
        <strain evidence="7">BECK_BZ198</strain>
        <strain evidence="6">BECK_BZ199</strain>
    </source>
</reference>
<dbReference type="InterPro" id="IPR010071">
    <property type="entry name" value="AA_adenyl_dom"/>
</dbReference>
<accession>A0A451BCF5</accession>
<dbReference type="SUPFAM" id="SSF52777">
    <property type="entry name" value="CoA-dependent acyltransferases"/>
    <property type="match status" value="2"/>
</dbReference>
<dbReference type="Gene3D" id="3.30.300.30">
    <property type="match status" value="1"/>
</dbReference>
<dbReference type="InterPro" id="IPR025110">
    <property type="entry name" value="AMP-bd_C"/>
</dbReference>
<protein>
    <submittedName>
        <fullName evidence="7">Amino acid adenylation domain-containing protein</fullName>
    </submittedName>
</protein>
<dbReference type="FunFam" id="3.40.50.980:FF:000001">
    <property type="entry name" value="Non-ribosomal peptide synthetase"/>
    <property type="match status" value="1"/>
</dbReference>
<dbReference type="InterPro" id="IPR001242">
    <property type="entry name" value="Condensation_dom"/>
</dbReference>
<evidence type="ECO:0000256" key="2">
    <source>
        <dbReference type="ARBA" id="ARBA00022553"/>
    </source>
</evidence>
<dbReference type="SUPFAM" id="SSF56801">
    <property type="entry name" value="Acetyl-CoA synthetase-like"/>
    <property type="match status" value="1"/>
</dbReference>
<sequence>MNDAPEMKAALSLQEKRAFLRQRLRDEATRIKTNHPLSYGQRALWFLHQGAQESTAYNVALTMRIGSRLDISALRTAFETLVARHAALRTTFSEQNGKPVQVIHGYREIYFEEFDASGDTEEGLHRRVTEMHRRPFDLEQGPLLRVSLFRHGPKDYVLLISAHHIVSDGWSLWLLMLELLSLYPSQKIGRTLTLPPLPWQYQDFVHWQAELLAGPEGERLWDYWRQRLSGKLPVLHLPTDRPRPPMQTNNGAVVTFVLPAILTEELKEQAQRSGATLYMILLAAFQVLLHRYTGENDILVGSPSAGRDRGEFEGIFGYFVNPIALRANLEGNPTFLAFLDQVRQTALEGLAHQNYPFPLLVERLKPVRDANRFPIFQVIFALHKPHQDEELSIFWSGGEDENASVERDGLLLTPFKIVQQEGLYDLVVELVEERQLLFGSFKYNTDLFKARTITRMAGHFRRLLEGIVAQPSMPIAQLPLLTDAERQRMLVDWNDTEAPYPRDTCIHELFEEQAAKRPGAVAVVFEDQEVTYGEINIRANRLAHRLRALGVGPEVLVGILVEQSVEMVVGLVAILKAGGAYVPLDPEYPAERLAFMAKDTGLAVLLCHEATRGRAPKCSASIIELDSELASIAEESPDNPIRLASPDNLAYVIYTSGSTGKPKGVGIEHKNLANLIAWHCRNFSLTPKDRCTQVASLSFDAAVWEIWPVLTKGAILYPVSRITASDPSAIKEWIVSRDITICFLPTPLAQIVVSEEWSAFGSLRFLLTGGDQFKTRIPPDLPFHVVNNYGPTENTVVTTTGCIEPGISLPPIGAPISNTRVYLLDAQMNPVPIGVVGELYIGGAGIARGYLGRPELTAEKFIPDPFSDNLDARLYRSGDLCRWLPNGTLEFLDRIDQRVKIRGLRIELGEIESVLTEHPAIQQAVVIVWERHPNDKRLVAYYVQEQEETPAPGKLRHFMEEQLPPYMVPAEFVLLKSIPLTPNGKIDRGRLPTPDPFQRNVEEEFIAPRTQAEKTLAGIWNDLLGHENIGIHDNFFDLGGHSLLIVQVQARLREHFSPAPNITDIFQYPTIRTLANFLERPKDEADDSSEKLLSSAENRAMRRQAALTRRRQRNRPASKKQ</sequence>
<keyword evidence="2" id="KW-0597">Phosphoprotein</keyword>
<dbReference type="EMBL" id="CAADGH010000036">
    <property type="protein sequence ID" value="VFK75925.1"/>
    <property type="molecule type" value="Genomic_DNA"/>
</dbReference>
<dbReference type="InterPro" id="IPR000873">
    <property type="entry name" value="AMP-dep_synth/lig_dom"/>
</dbReference>
<dbReference type="AlphaFoldDB" id="A0A451BCF5"/>
<dbReference type="FunFam" id="3.30.300.30:FF:000010">
    <property type="entry name" value="Enterobactin synthetase component F"/>
    <property type="match status" value="1"/>
</dbReference>
<dbReference type="NCBIfam" id="TIGR01733">
    <property type="entry name" value="AA-adenyl-dom"/>
    <property type="match status" value="1"/>
</dbReference>
<proteinExistence type="predicted"/>
<dbReference type="EMBL" id="CAADFQ010000037">
    <property type="protein sequence ID" value="VFK32876.1"/>
    <property type="molecule type" value="Genomic_DNA"/>
</dbReference>
<dbReference type="InterPro" id="IPR036736">
    <property type="entry name" value="ACP-like_sf"/>
</dbReference>
<dbReference type="InterPro" id="IPR020806">
    <property type="entry name" value="PKS_PP-bd"/>
</dbReference>
<dbReference type="Gene3D" id="3.40.50.980">
    <property type="match status" value="2"/>
</dbReference>
<dbReference type="SUPFAM" id="SSF47336">
    <property type="entry name" value="ACP-like"/>
    <property type="match status" value="1"/>
</dbReference>
<dbReference type="CDD" id="cd05930">
    <property type="entry name" value="A_NRPS"/>
    <property type="match status" value="1"/>
</dbReference>
<dbReference type="GO" id="GO:0005737">
    <property type="term" value="C:cytoplasm"/>
    <property type="evidence" value="ECO:0007669"/>
    <property type="project" value="TreeGrafter"/>
</dbReference>
<organism evidence="7">
    <name type="scientific">Candidatus Kentrum sp. MB</name>
    <dbReference type="NCBI Taxonomy" id="2138164"/>
    <lineage>
        <taxon>Bacteria</taxon>
        <taxon>Pseudomonadati</taxon>
        <taxon>Pseudomonadota</taxon>
        <taxon>Gammaproteobacteria</taxon>
        <taxon>Candidatus Kentrum</taxon>
    </lineage>
</organism>
<dbReference type="InterPro" id="IPR020845">
    <property type="entry name" value="AMP-binding_CS"/>
</dbReference>
<dbReference type="InterPro" id="IPR023213">
    <property type="entry name" value="CAT-like_dom_sf"/>
</dbReference>
<dbReference type="CDD" id="cd19531">
    <property type="entry name" value="LCL_NRPS-like"/>
    <property type="match status" value="1"/>
</dbReference>
<dbReference type="GO" id="GO:0003824">
    <property type="term" value="F:catalytic activity"/>
    <property type="evidence" value="ECO:0007669"/>
    <property type="project" value="InterPro"/>
</dbReference>
<gene>
    <name evidence="5" type="ORF">BECKMB1821G_GA0114241_103725</name>
    <name evidence="7" type="ORF">BECKMB1821H_GA0114242_10364</name>
    <name evidence="6" type="ORF">BECKMB1821I_GA0114274_103723</name>
</gene>
<feature type="region of interest" description="Disordered" evidence="3">
    <location>
        <begin position="1082"/>
        <end position="1121"/>
    </location>
</feature>
<evidence type="ECO:0000256" key="3">
    <source>
        <dbReference type="SAM" id="MobiDB-lite"/>
    </source>
</evidence>
<dbReference type="InterPro" id="IPR009081">
    <property type="entry name" value="PP-bd_ACP"/>
</dbReference>
<dbReference type="Pfam" id="PF13193">
    <property type="entry name" value="AMP-binding_C"/>
    <property type="match status" value="1"/>
</dbReference>
<keyword evidence="1" id="KW-0596">Phosphopantetheine</keyword>
<dbReference type="Gene3D" id="2.30.38.10">
    <property type="entry name" value="Luciferase, Domain 3"/>
    <property type="match status" value="1"/>
</dbReference>
<dbReference type="GO" id="GO:0044550">
    <property type="term" value="P:secondary metabolite biosynthetic process"/>
    <property type="evidence" value="ECO:0007669"/>
    <property type="project" value="UniProtKB-ARBA"/>
</dbReference>
<evidence type="ECO:0000259" key="4">
    <source>
        <dbReference type="PROSITE" id="PS50075"/>
    </source>
</evidence>